<dbReference type="EMBL" id="KZ305072">
    <property type="protein sequence ID" value="PIA30475.1"/>
    <property type="molecule type" value="Genomic_DNA"/>
</dbReference>
<dbReference type="FunFam" id="1.10.10.10:FF:000322">
    <property type="entry name" value="Probable disease resistance protein At1g63360"/>
    <property type="match status" value="1"/>
</dbReference>
<evidence type="ECO:0000256" key="2">
    <source>
        <dbReference type="ARBA" id="ARBA00022821"/>
    </source>
</evidence>
<dbReference type="PANTHER" id="PTHR23155:SF1076">
    <property type="entry name" value="LEUCINE-RICH REPEAT (LRR) FAMILY PROTEIN-RELATED"/>
    <property type="match status" value="1"/>
</dbReference>
<dbReference type="InterPro" id="IPR044974">
    <property type="entry name" value="Disease_R_plants"/>
</dbReference>
<dbReference type="InterPro" id="IPR058922">
    <property type="entry name" value="WHD_DRP"/>
</dbReference>
<organism evidence="5 6">
    <name type="scientific">Aquilegia coerulea</name>
    <name type="common">Rocky mountain columbine</name>
    <dbReference type="NCBI Taxonomy" id="218851"/>
    <lineage>
        <taxon>Eukaryota</taxon>
        <taxon>Viridiplantae</taxon>
        <taxon>Streptophyta</taxon>
        <taxon>Embryophyta</taxon>
        <taxon>Tracheophyta</taxon>
        <taxon>Spermatophyta</taxon>
        <taxon>Magnoliopsida</taxon>
        <taxon>Ranunculales</taxon>
        <taxon>Ranunculaceae</taxon>
        <taxon>Thalictroideae</taxon>
        <taxon>Aquilegia</taxon>
    </lineage>
</organism>
<dbReference type="InterPro" id="IPR036388">
    <property type="entry name" value="WH-like_DNA-bd_sf"/>
</dbReference>
<dbReference type="FunCoup" id="A0A2G5CGR8">
    <property type="interactions" value="501"/>
</dbReference>
<name>A0A2G5CGR8_AQUCA</name>
<dbReference type="Pfam" id="PF23559">
    <property type="entry name" value="WHD_DRP"/>
    <property type="match status" value="1"/>
</dbReference>
<feature type="domain" description="Disease resistance protein winged helix" evidence="3">
    <location>
        <begin position="178"/>
        <end position="245"/>
    </location>
</feature>
<feature type="domain" description="Disease resistance R13L4/SHOC-2-like LRR" evidence="4">
    <location>
        <begin position="331"/>
        <end position="530"/>
    </location>
</feature>
<dbReference type="InterPro" id="IPR032675">
    <property type="entry name" value="LRR_dom_sf"/>
</dbReference>
<dbReference type="OrthoDB" id="1934998at2759"/>
<dbReference type="Proteomes" id="UP000230069">
    <property type="component" value="Unassembled WGS sequence"/>
</dbReference>
<dbReference type="SUPFAM" id="SSF52058">
    <property type="entry name" value="L domain-like"/>
    <property type="match status" value="1"/>
</dbReference>
<dbReference type="GO" id="GO:0098542">
    <property type="term" value="P:defense response to other organism"/>
    <property type="evidence" value="ECO:0007669"/>
    <property type="project" value="TreeGrafter"/>
</dbReference>
<dbReference type="InParanoid" id="A0A2G5CGR8"/>
<dbReference type="STRING" id="218851.A0A2G5CGR8"/>
<dbReference type="InterPro" id="IPR055414">
    <property type="entry name" value="LRR_R13L4/SHOC2-like"/>
</dbReference>
<gene>
    <name evidence="5" type="ORF">AQUCO_05500028v1</name>
</gene>
<evidence type="ECO:0000259" key="3">
    <source>
        <dbReference type="Pfam" id="PF23559"/>
    </source>
</evidence>
<evidence type="ECO:0000313" key="6">
    <source>
        <dbReference type="Proteomes" id="UP000230069"/>
    </source>
</evidence>
<protein>
    <recommendedName>
        <fullName evidence="7">Rx N-terminal domain-containing protein</fullName>
    </recommendedName>
</protein>
<dbReference type="Gene3D" id="1.10.10.10">
    <property type="entry name" value="Winged helix-like DNA-binding domain superfamily/Winged helix DNA-binding domain"/>
    <property type="match status" value="1"/>
</dbReference>
<keyword evidence="1" id="KW-0677">Repeat</keyword>
<proteinExistence type="predicted"/>
<accession>A0A2G5CGR8</accession>
<dbReference type="Pfam" id="PF23598">
    <property type="entry name" value="LRR_14"/>
    <property type="match status" value="1"/>
</dbReference>
<keyword evidence="2" id="KW-0611">Plant defense</keyword>
<evidence type="ECO:0000256" key="1">
    <source>
        <dbReference type="ARBA" id="ARBA00022737"/>
    </source>
</evidence>
<dbReference type="PANTHER" id="PTHR23155">
    <property type="entry name" value="DISEASE RESISTANCE PROTEIN RP"/>
    <property type="match status" value="1"/>
</dbReference>
<sequence length="604" mass="69484">MVIRRNLIDVVTNMLDKLAKAKTKHLELAGSSNMQVQLHEQFKKIEKELRDAGEVFPRVKNWENFVTNKFDSIEQDLEDMLDECKDLNEFETKFQSILKKVEEITTMNSEIQLHSIPSGNLDSSQTPQSMSNAKNVSVDWQRLRIEESILENTVMANLQVSYDILEPQLKLCLLCFSIFPDNSEIKKRPVIYWWIGEGIVTHTRDKTAEEVGEGIFTELTEKGMIEPVYKNKSPMVTSYLMHPWIRLMVVSVAKKARFFDFDDAGKPMADCPNSRRACLVLPTDTHFQLSGERQPITLFNVNHEYLHVNLGWFSKQKKLVVLQLGRWQNSDLHHIEVDSAEFLKGLEEQIQLKYLSLCGISRITQLPDSIAKLTNLKILDLRACHNLEELPSTIKAMKKLSHLDVSECYLLENMPKGLGLLSNLEVLKGFVIGNSRSKDPSVVAEEDLNQLQQFESLCVLTIRWGGVVHSAPTESTKLMTRAAAMTMKSLSMPQNLVKLDLQCFPDNVSPKWLRPSNLKNLERLYIKGGKIHSLQCEDNEAWNVKILRLKFLKYMEMNWSVMQKVFPHLVYLEKIKCDNLESFKCDKNGVWMNDKDEKICTNTL</sequence>
<evidence type="ECO:0000259" key="4">
    <source>
        <dbReference type="Pfam" id="PF23598"/>
    </source>
</evidence>
<dbReference type="AlphaFoldDB" id="A0A2G5CGR8"/>
<keyword evidence="6" id="KW-1185">Reference proteome</keyword>
<evidence type="ECO:0000313" key="5">
    <source>
        <dbReference type="EMBL" id="PIA30475.1"/>
    </source>
</evidence>
<evidence type="ECO:0008006" key="7">
    <source>
        <dbReference type="Google" id="ProtNLM"/>
    </source>
</evidence>
<reference evidence="5 6" key="1">
    <citation type="submission" date="2017-09" db="EMBL/GenBank/DDBJ databases">
        <title>WGS assembly of Aquilegia coerulea Goldsmith.</title>
        <authorList>
            <person name="Hodges S."/>
            <person name="Kramer E."/>
            <person name="Nordborg M."/>
            <person name="Tomkins J."/>
            <person name="Borevitz J."/>
            <person name="Derieg N."/>
            <person name="Yan J."/>
            <person name="Mihaltcheva S."/>
            <person name="Hayes R.D."/>
            <person name="Rokhsar D."/>
        </authorList>
    </citation>
    <scope>NUCLEOTIDE SEQUENCE [LARGE SCALE GENOMIC DNA]</scope>
    <source>
        <strain evidence="6">cv. Goldsmith</strain>
    </source>
</reference>
<dbReference type="Gene3D" id="3.80.10.10">
    <property type="entry name" value="Ribonuclease Inhibitor"/>
    <property type="match status" value="1"/>
</dbReference>